<dbReference type="Proteomes" id="UP001500454">
    <property type="component" value="Unassembled WGS sequence"/>
</dbReference>
<comment type="caution">
    <text evidence="2">The sequence shown here is derived from an EMBL/GenBank/DDBJ whole genome shotgun (WGS) entry which is preliminary data.</text>
</comment>
<accession>A0ABP8IY46</accession>
<protein>
    <recommendedName>
        <fullName evidence="1">DUF6443 domain-containing protein</fullName>
    </recommendedName>
</protein>
<dbReference type="NCBIfam" id="TIGR03696">
    <property type="entry name" value="Rhs_assc_core"/>
    <property type="match status" value="1"/>
</dbReference>
<evidence type="ECO:0000259" key="1">
    <source>
        <dbReference type="Pfam" id="PF20041"/>
    </source>
</evidence>
<dbReference type="InterPro" id="IPR022385">
    <property type="entry name" value="Rhs_assc_core"/>
</dbReference>
<dbReference type="EMBL" id="BAABHA010000003">
    <property type="protein sequence ID" value="GAA4379797.1"/>
    <property type="molecule type" value="Genomic_DNA"/>
</dbReference>
<organism evidence="2 3">
    <name type="scientific">Hymenobacter koreensis</name>
    <dbReference type="NCBI Taxonomy" id="1084523"/>
    <lineage>
        <taxon>Bacteria</taxon>
        <taxon>Pseudomonadati</taxon>
        <taxon>Bacteroidota</taxon>
        <taxon>Cytophagia</taxon>
        <taxon>Cytophagales</taxon>
        <taxon>Hymenobacteraceae</taxon>
        <taxon>Hymenobacter</taxon>
    </lineage>
</organism>
<dbReference type="Pfam" id="PF20041">
    <property type="entry name" value="DUF6443"/>
    <property type="match status" value="1"/>
</dbReference>
<dbReference type="InterPro" id="IPR045619">
    <property type="entry name" value="DUF6443"/>
</dbReference>
<evidence type="ECO:0000313" key="2">
    <source>
        <dbReference type="EMBL" id="GAA4379797.1"/>
    </source>
</evidence>
<gene>
    <name evidence="2" type="ORF">GCM10023186_17580</name>
</gene>
<evidence type="ECO:0000313" key="3">
    <source>
        <dbReference type="Proteomes" id="UP001500454"/>
    </source>
</evidence>
<dbReference type="Gene3D" id="2.180.10.10">
    <property type="entry name" value="RHS repeat-associated core"/>
    <property type="match status" value="2"/>
</dbReference>
<feature type="domain" description="DUF6443" evidence="1">
    <location>
        <begin position="312"/>
        <end position="440"/>
    </location>
</feature>
<sequence length="1713" mass="189672">MTVLPDPIRYTYTYNGPADHQFRNWVVNGGTIVSDPNNPQQITVKWDPNYVWWGTPGEVLFISNNVSKSAYLQNIYVGCSLQTIDNYFEVGELDPCGDSYTRTVNTDPVNCFANEMGGSESQGTEAYFEFSLAEDAEVEISTCGSSYNTYMYLKEWEYPINTQTFLTSNDDGGLSCGASQAFIRRRLPAGMYYIIVDGKSDLDFGNLTLNINVSPAQPLVTVTPSLTRQIDPGETVELTATGAGSYTWSPASGVTPLTPSGNRVQVSPTQTTTYTVIGRSVCGTDGPPVSVVVTVSQGNYNYITSRTPLVPNQQTTEQLAFLNNTQLLQSTTYFDGLGRPSQTVAKQLSPSGKDVVEQLTYDAFGRTDKTYLPYSAGTNGLFKPNGLAEQSQFYLNTNDKVINDAAPFVAAAYEASPLNRALKMGAAGAAWQPATAHALKAETRLNTAADEVLNWQCDAAGLPILSSVAANRFYADRQLIVASTWDEDDHQVLEFKNAFGQVVLKRTQLEEYSSTIFGDTYYVYDDLGSLRVVIPPQAVVEIKASNYAAISPSFLARWCFGYRYDARGRVAAKSVPGAGTTLLVYNKRDQVILSQSQEQQPTTAKPTGEWLFTKYDALGRPILTGLYASTLSQTAEQSAADNAVNQAHEDLVPISPGSNRLRYTLDRAYPRTVTEANLLTRAYYDTYQHDALADRTFQPTTLVVASDDINFSIVEGDKNTHVQGLLTGSSKRVLDGTPNGPWLHSVTYYDALGRALQTQGDHYLGGSEHTSVKLDFSGRVLESYLTHSYPVGTDAQLATHHRYLRHGYDPAGRLLNTYQKQDAEPLVLLAQHEYNELGQLVDKKLHSTNWRPGNGARQYLQSVDYRYNIRGWLTHINNRNASNNEFLDGTDPNSDDPLTEDPDLFGMELNYNDNLQTGQVPAQYNGNIAEVLWKAKNPQKSVHHLHGYAYEYGKGNRLKGAKHRMWNNGWYEDPTSNFSVSYLHYDRNGNIKSMDRRGTVSGGNAQPVNGWLDLLDYYHVGNQLVGVDDYASTPGATHDFKDLSGVYTSSNPEYTYDLNGNLKTDRNKGITNITYNYLNLPELITFAGSKSLRFVYTATGEKLSKIATEPAGKGQTASTRTDYVGGFVYQTTGSALTSAGRVLVFAPTAEGRVLYTPNPPLNGYRWKYEYHLRDHLGNLRLAFRDHGNSTQQRTAGMEPVNAAKEEQEFERVAETRLQDVNHARTGDYVAKLNAGQGRRLGPSIRLAVQAGDSVYAEVYGRYNHGAVGKSWQRKALLTGASVAGSAGPVATDKGQPTPARSRLVPQISASLALVPQLLFARRAEVPLAYLRYDLFDQDSQLVATRKVNLLPTATDEWQQLKTGLTADSAGYVVVTLVNESSIDAYFDDLALRPVDQTLVQENHYDPWGMNLVGIESTGSPDAKFQYNGKEKQEDFGLNWNDYGARMYDAQLGRWHAVDPKADAFYPQSPYAYTFNNPLKFVDISGLYPKSILTYRDGEYRFTQSAAHLLSLVSGVDRVYIENIVVKERGVGHYRPFYNANEGGGAITVGHNSFGATITYTQNWFADDPDSYSGHGFGQNVMRWLALSSHEVGHIPQISKEGGLLGYLTEFAKQYAQAGEHDGAPYEEDANRGKETFLKFNNFVENTYGTGALTGLFDSKKSQTNKIETLNNWWNAFQGEQGGQKKSSTNSFLNSFQSIEPGKYKWDGSKWVKE</sequence>
<keyword evidence="3" id="KW-1185">Reference proteome</keyword>
<name>A0ABP8IY46_9BACT</name>
<reference evidence="3" key="1">
    <citation type="journal article" date="2019" name="Int. J. Syst. Evol. Microbiol.">
        <title>The Global Catalogue of Microorganisms (GCM) 10K type strain sequencing project: providing services to taxonomists for standard genome sequencing and annotation.</title>
        <authorList>
            <consortium name="The Broad Institute Genomics Platform"/>
            <consortium name="The Broad Institute Genome Sequencing Center for Infectious Disease"/>
            <person name="Wu L."/>
            <person name="Ma J."/>
        </authorList>
    </citation>
    <scope>NUCLEOTIDE SEQUENCE [LARGE SCALE GENOMIC DNA]</scope>
    <source>
        <strain evidence="3">JCM 17924</strain>
    </source>
</reference>
<proteinExistence type="predicted"/>